<feature type="compositionally biased region" description="Basic and acidic residues" evidence="1">
    <location>
        <begin position="26"/>
        <end position="49"/>
    </location>
</feature>
<dbReference type="Proteomes" id="UP000539538">
    <property type="component" value="Unassembled WGS sequence"/>
</dbReference>
<evidence type="ECO:0000313" key="2">
    <source>
        <dbReference type="EMBL" id="MBB4652955.1"/>
    </source>
</evidence>
<protein>
    <submittedName>
        <fullName evidence="2">Uncharacterized protein</fullName>
    </submittedName>
</protein>
<name>A0ABR6L828_9HYPH</name>
<feature type="region of interest" description="Disordered" evidence="1">
    <location>
        <begin position="1"/>
        <end position="49"/>
    </location>
</feature>
<organism evidence="2 3">
    <name type="scientific">Aminobacter niigataensis</name>
    <dbReference type="NCBI Taxonomy" id="83265"/>
    <lineage>
        <taxon>Bacteria</taxon>
        <taxon>Pseudomonadati</taxon>
        <taxon>Pseudomonadota</taxon>
        <taxon>Alphaproteobacteria</taxon>
        <taxon>Hyphomicrobiales</taxon>
        <taxon>Phyllobacteriaceae</taxon>
        <taxon>Aminobacter</taxon>
    </lineage>
</organism>
<dbReference type="EMBL" id="JACHOT010000009">
    <property type="protein sequence ID" value="MBB4652955.1"/>
    <property type="molecule type" value="Genomic_DNA"/>
</dbReference>
<gene>
    <name evidence="2" type="ORF">GGQ99_004739</name>
</gene>
<proteinExistence type="predicted"/>
<evidence type="ECO:0000313" key="3">
    <source>
        <dbReference type="Proteomes" id="UP000539538"/>
    </source>
</evidence>
<evidence type="ECO:0000256" key="1">
    <source>
        <dbReference type="SAM" id="MobiDB-lite"/>
    </source>
</evidence>
<reference evidence="2 3" key="1">
    <citation type="submission" date="2020-08" db="EMBL/GenBank/DDBJ databases">
        <title>Genomic Encyclopedia of Type Strains, Phase IV (KMG-IV): sequencing the most valuable type-strain genomes for metagenomic binning, comparative biology and taxonomic classification.</title>
        <authorList>
            <person name="Goeker M."/>
        </authorList>
    </citation>
    <scope>NUCLEOTIDE SEQUENCE [LARGE SCALE GENOMIC DNA]</scope>
    <source>
        <strain evidence="2 3">DSM 7050</strain>
    </source>
</reference>
<comment type="caution">
    <text evidence="2">The sequence shown here is derived from an EMBL/GenBank/DDBJ whole genome shotgun (WGS) entry which is preliminary data.</text>
</comment>
<keyword evidence="3" id="KW-1185">Reference proteome</keyword>
<sequence>MSEKIEDQAITPSMDDKHIPSPPVRTTEKYDADKKTGIERVGKPRDNKG</sequence>
<dbReference type="RefSeq" id="WP_183264358.1">
    <property type="nucleotide sequence ID" value="NZ_BAAAVZ010000026.1"/>
</dbReference>
<accession>A0ABR6L828</accession>